<evidence type="ECO:0000313" key="2">
    <source>
        <dbReference type="EnsemblPlants" id="LPERR08G18340.1"/>
    </source>
</evidence>
<keyword evidence="3" id="KW-1185">Reference proteome</keyword>
<reference evidence="2 3" key="1">
    <citation type="submission" date="2012-08" db="EMBL/GenBank/DDBJ databases">
        <title>Oryza genome evolution.</title>
        <authorList>
            <person name="Wing R.A."/>
        </authorList>
    </citation>
    <scope>NUCLEOTIDE SEQUENCE</scope>
</reference>
<keyword evidence="1" id="KW-0472">Membrane</keyword>
<sequence length="112" mass="12706">MVARWRLAGDDKDLRTRVGMALIQCLAVYANHMYLLCLRLTIFFCWTACNFSVLESEINGLNIAELRNLEKGMTNALTVVKDKLRLKVAGVFPKSEHQIKPAKCSLADHRLN</sequence>
<keyword evidence="1" id="KW-0812">Transmembrane</keyword>
<protein>
    <recommendedName>
        <fullName evidence="4">K-box domain-containing protein</fullName>
    </recommendedName>
</protein>
<evidence type="ECO:0000313" key="3">
    <source>
        <dbReference type="Proteomes" id="UP000032180"/>
    </source>
</evidence>
<organism evidence="2 3">
    <name type="scientific">Leersia perrieri</name>
    <dbReference type="NCBI Taxonomy" id="77586"/>
    <lineage>
        <taxon>Eukaryota</taxon>
        <taxon>Viridiplantae</taxon>
        <taxon>Streptophyta</taxon>
        <taxon>Embryophyta</taxon>
        <taxon>Tracheophyta</taxon>
        <taxon>Spermatophyta</taxon>
        <taxon>Magnoliopsida</taxon>
        <taxon>Liliopsida</taxon>
        <taxon>Poales</taxon>
        <taxon>Poaceae</taxon>
        <taxon>BOP clade</taxon>
        <taxon>Oryzoideae</taxon>
        <taxon>Oryzeae</taxon>
        <taxon>Oryzinae</taxon>
        <taxon>Leersia</taxon>
    </lineage>
</organism>
<dbReference type="HOGENOM" id="CLU_2149480_0_0_1"/>
<reference evidence="3" key="2">
    <citation type="submission" date="2013-12" db="EMBL/GenBank/DDBJ databases">
        <authorList>
            <person name="Yu Y."/>
            <person name="Lee S."/>
            <person name="de Baynast K."/>
            <person name="Wissotski M."/>
            <person name="Liu L."/>
            <person name="Talag J."/>
            <person name="Goicoechea J."/>
            <person name="Angelova A."/>
            <person name="Jetty R."/>
            <person name="Kudrna D."/>
            <person name="Golser W."/>
            <person name="Rivera L."/>
            <person name="Zhang J."/>
            <person name="Wing R."/>
        </authorList>
    </citation>
    <scope>NUCLEOTIDE SEQUENCE</scope>
</reference>
<accession>A0A0D9XA54</accession>
<proteinExistence type="predicted"/>
<evidence type="ECO:0008006" key="4">
    <source>
        <dbReference type="Google" id="ProtNLM"/>
    </source>
</evidence>
<dbReference type="STRING" id="77586.A0A0D9XA54"/>
<keyword evidence="1" id="KW-1133">Transmembrane helix</keyword>
<name>A0A0D9XA54_9ORYZ</name>
<feature type="transmembrane region" description="Helical" evidence="1">
    <location>
        <begin position="21"/>
        <end position="44"/>
    </location>
</feature>
<evidence type="ECO:0000256" key="1">
    <source>
        <dbReference type="SAM" id="Phobius"/>
    </source>
</evidence>
<dbReference type="Gramene" id="LPERR08G18340.1">
    <property type="protein sequence ID" value="LPERR08G18340.1"/>
    <property type="gene ID" value="LPERR08G18340"/>
</dbReference>
<reference evidence="2" key="3">
    <citation type="submission" date="2015-04" db="UniProtKB">
        <authorList>
            <consortium name="EnsemblPlants"/>
        </authorList>
    </citation>
    <scope>IDENTIFICATION</scope>
</reference>
<dbReference type="EnsemblPlants" id="LPERR08G18340.1">
    <property type="protein sequence ID" value="LPERR08G18340.1"/>
    <property type="gene ID" value="LPERR08G18340"/>
</dbReference>
<dbReference type="Proteomes" id="UP000032180">
    <property type="component" value="Chromosome 8"/>
</dbReference>
<dbReference type="AlphaFoldDB" id="A0A0D9XA54"/>